<reference evidence="1 2" key="2">
    <citation type="submission" date="2020-04" db="EMBL/GenBank/DDBJ databases">
        <title>Complete genome sequence of Alteromonas pelagimontana 5.12T.</title>
        <authorList>
            <person name="Sinha R.K."/>
            <person name="Krishnan K.P."/>
            <person name="Kurian J.P."/>
        </authorList>
    </citation>
    <scope>NUCLEOTIDE SEQUENCE [LARGE SCALE GENOMIC DNA]</scope>
    <source>
        <strain evidence="1 2">5.12</strain>
    </source>
</reference>
<protein>
    <submittedName>
        <fullName evidence="1">Deoxyguanosinetriphosphate triphosphohydrolase</fullName>
    </submittedName>
</protein>
<evidence type="ECO:0000313" key="1">
    <source>
        <dbReference type="EMBL" id="QJR79439.1"/>
    </source>
</evidence>
<dbReference type="Proteomes" id="UP000219285">
    <property type="component" value="Chromosome"/>
</dbReference>
<dbReference type="OrthoDB" id="6386063at2"/>
<reference evidence="2" key="1">
    <citation type="submission" date="2014-12" db="EMBL/GenBank/DDBJ databases">
        <title>Complete genome sequence of a multi-drug resistant Klebsiella pneumoniae.</title>
        <authorList>
            <person name="Hua X."/>
            <person name="Chen Q."/>
            <person name="Li X."/>
            <person name="Feng Y."/>
            <person name="Ruan Z."/>
            <person name="Yu Y."/>
        </authorList>
    </citation>
    <scope>NUCLEOTIDE SEQUENCE [LARGE SCALE GENOMIC DNA]</scope>
    <source>
        <strain evidence="2">5.12</strain>
    </source>
</reference>
<name>A0A6M4M8Y0_9ALTE</name>
<evidence type="ECO:0000313" key="2">
    <source>
        <dbReference type="Proteomes" id="UP000219285"/>
    </source>
</evidence>
<keyword evidence="2" id="KW-1185">Reference proteome</keyword>
<dbReference type="AlphaFoldDB" id="A0A6M4M8Y0"/>
<dbReference type="GO" id="GO:0016787">
    <property type="term" value="F:hydrolase activity"/>
    <property type="evidence" value="ECO:0007669"/>
    <property type="project" value="UniProtKB-KW"/>
</dbReference>
<dbReference type="KEGG" id="apel:CA267_000810"/>
<dbReference type="EMBL" id="CP052766">
    <property type="protein sequence ID" value="QJR79439.1"/>
    <property type="molecule type" value="Genomic_DNA"/>
</dbReference>
<accession>A0A6M4M8Y0</accession>
<keyword evidence="1" id="KW-0378">Hydrolase</keyword>
<gene>
    <name evidence="1" type="ORF">CA267_000810</name>
</gene>
<dbReference type="RefSeq" id="WP_075609232.1">
    <property type="nucleotide sequence ID" value="NZ_CP052766.1"/>
</dbReference>
<proteinExistence type="predicted"/>
<sequence>MSSITAKAHNVVQLPLPFDLFPAQAKPDRGWSYLLAESLAFKKNVHHAIRIQKPSEEKVPQWIRKLIMSGQCKTIYVENLALPQSEKILIEDLCCTYSVSLVNLEVNDRNHGTAMQNVISGPW</sequence>
<organism evidence="1 2">
    <name type="scientific">Alteromonas pelagimontana</name>
    <dbReference type="NCBI Taxonomy" id="1858656"/>
    <lineage>
        <taxon>Bacteria</taxon>
        <taxon>Pseudomonadati</taxon>
        <taxon>Pseudomonadota</taxon>
        <taxon>Gammaproteobacteria</taxon>
        <taxon>Alteromonadales</taxon>
        <taxon>Alteromonadaceae</taxon>
        <taxon>Alteromonas/Salinimonas group</taxon>
        <taxon>Alteromonas</taxon>
    </lineage>
</organism>